<dbReference type="KEGG" id="ehx:EMIHUDRAFT_213878"/>
<dbReference type="GeneID" id="17258340"/>
<dbReference type="PANTHER" id="PTHR12771:SF56">
    <property type="entry name" value="CED-12"/>
    <property type="match status" value="1"/>
</dbReference>
<dbReference type="EnsemblProtists" id="EOD12109">
    <property type="protein sequence ID" value="EOD12109"/>
    <property type="gene ID" value="EMIHUDRAFT_213878"/>
</dbReference>
<dbReference type="AlphaFoldDB" id="A0A0D3ILH4"/>
<dbReference type="PROSITE" id="PS51335">
    <property type="entry name" value="ELMO"/>
    <property type="match status" value="1"/>
</dbReference>
<sequence>MLLVRARRRKVISTGDRQRPRYRAATPLGRHFLSESDILDRSTAGSSVVPHAQMYRRGFGSKSDDARVLQRPGIQPLSPRGATLAHWQLAERFGTSRYKGGKQKQQELEEQLATFSRLRDAARISYDWETHELLLRALWRSCFGPGNASTFKPRSERWRELGFQGPDPTTDFRGAGVMGLRHLLTVVNSGRAPSTATGFPLAVASINATGMLQAYFGLNPHGIHLELVVHLGNVWDERAKPNVMDFPLVLDEACADLHEVLLEVAEVTEGPLGEAVAEALAARRKSLVSDLVAHLWTTVGENCGTNAPPATPESTGRIASLW</sequence>
<dbReference type="Proteomes" id="UP000013827">
    <property type="component" value="Unassembled WGS sequence"/>
</dbReference>
<dbReference type="eggNOG" id="KOG2998">
    <property type="taxonomic scope" value="Eukaryota"/>
</dbReference>
<keyword evidence="3" id="KW-1185">Reference proteome</keyword>
<accession>A0A0D3ILH4</accession>
<dbReference type="PANTHER" id="PTHR12771">
    <property type="entry name" value="ENGULFMENT AND CELL MOTILITY"/>
    <property type="match status" value="1"/>
</dbReference>
<name>A0A0D3ILH4_EMIH1</name>
<organism evidence="2 3">
    <name type="scientific">Emiliania huxleyi (strain CCMP1516)</name>
    <dbReference type="NCBI Taxonomy" id="280463"/>
    <lineage>
        <taxon>Eukaryota</taxon>
        <taxon>Haptista</taxon>
        <taxon>Haptophyta</taxon>
        <taxon>Prymnesiophyceae</taxon>
        <taxon>Isochrysidales</taxon>
        <taxon>Noelaerhabdaceae</taxon>
        <taxon>Emiliania</taxon>
    </lineage>
</organism>
<dbReference type="InterPro" id="IPR050868">
    <property type="entry name" value="ELMO_domain-containing"/>
</dbReference>
<reference evidence="3" key="1">
    <citation type="journal article" date="2013" name="Nature">
        <title>Pan genome of the phytoplankton Emiliania underpins its global distribution.</title>
        <authorList>
            <person name="Read B.A."/>
            <person name="Kegel J."/>
            <person name="Klute M.J."/>
            <person name="Kuo A."/>
            <person name="Lefebvre S.C."/>
            <person name="Maumus F."/>
            <person name="Mayer C."/>
            <person name="Miller J."/>
            <person name="Monier A."/>
            <person name="Salamov A."/>
            <person name="Young J."/>
            <person name="Aguilar M."/>
            <person name="Claverie J.M."/>
            <person name="Frickenhaus S."/>
            <person name="Gonzalez K."/>
            <person name="Herman E.K."/>
            <person name="Lin Y.C."/>
            <person name="Napier J."/>
            <person name="Ogata H."/>
            <person name="Sarno A.F."/>
            <person name="Shmutz J."/>
            <person name="Schroeder D."/>
            <person name="de Vargas C."/>
            <person name="Verret F."/>
            <person name="von Dassow P."/>
            <person name="Valentin K."/>
            <person name="Van de Peer Y."/>
            <person name="Wheeler G."/>
            <person name="Dacks J.B."/>
            <person name="Delwiche C.F."/>
            <person name="Dyhrman S.T."/>
            <person name="Glockner G."/>
            <person name="John U."/>
            <person name="Richards T."/>
            <person name="Worden A.Z."/>
            <person name="Zhang X."/>
            <person name="Grigoriev I.V."/>
            <person name="Allen A.E."/>
            <person name="Bidle K."/>
            <person name="Borodovsky M."/>
            <person name="Bowler C."/>
            <person name="Brownlee C."/>
            <person name="Cock J.M."/>
            <person name="Elias M."/>
            <person name="Gladyshev V.N."/>
            <person name="Groth M."/>
            <person name="Guda C."/>
            <person name="Hadaegh A."/>
            <person name="Iglesias-Rodriguez M.D."/>
            <person name="Jenkins J."/>
            <person name="Jones B.M."/>
            <person name="Lawson T."/>
            <person name="Leese F."/>
            <person name="Lindquist E."/>
            <person name="Lobanov A."/>
            <person name="Lomsadze A."/>
            <person name="Malik S.B."/>
            <person name="Marsh M.E."/>
            <person name="Mackinder L."/>
            <person name="Mock T."/>
            <person name="Mueller-Roeber B."/>
            <person name="Pagarete A."/>
            <person name="Parker M."/>
            <person name="Probert I."/>
            <person name="Quesneville H."/>
            <person name="Raines C."/>
            <person name="Rensing S.A."/>
            <person name="Riano-Pachon D.M."/>
            <person name="Richier S."/>
            <person name="Rokitta S."/>
            <person name="Shiraiwa Y."/>
            <person name="Soanes D.M."/>
            <person name="van der Giezen M."/>
            <person name="Wahlund T.M."/>
            <person name="Williams B."/>
            <person name="Wilson W."/>
            <person name="Wolfe G."/>
            <person name="Wurch L.L."/>
        </authorList>
    </citation>
    <scope>NUCLEOTIDE SEQUENCE</scope>
</reference>
<feature type="domain" description="ELMO" evidence="1">
    <location>
        <begin position="130"/>
        <end position="322"/>
    </location>
</feature>
<dbReference type="RefSeq" id="XP_005764538.1">
    <property type="nucleotide sequence ID" value="XM_005764481.1"/>
</dbReference>
<evidence type="ECO:0000259" key="1">
    <source>
        <dbReference type="PROSITE" id="PS51335"/>
    </source>
</evidence>
<reference evidence="2" key="2">
    <citation type="submission" date="2024-10" db="UniProtKB">
        <authorList>
            <consortium name="EnsemblProtists"/>
        </authorList>
    </citation>
    <scope>IDENTIFICATION</scope>
</reference>
<dbReference type="HOGENOM" id="CLU_864452_0_0_1"/>
<dbReference type="InterPro" id="IPR006816">
    <property type="entry name" value="ELMO_dom"/>
</dbReference>
<proteinExistence type="predicted"/>
<evidence type="ECO:0000313" key="2">
    <source>
        <dbReference type="EnsemblProtists" id="EOD12109"/>
    </source>
</evidence>
<protein>
    <recommendedName>
        <fullName evidence="1">ELMO domain-containing protein</fullName>
    </recommendedName>
</protein>
<dbReference type="PaxDb" id="2903-EOD12109"/>
<evidence type="ECO:0000313" key="3">
    <source>
        <dbReference type="Proteomes" id="UP000013827"/>
    </source>
</evidence>
<dbReference type="Pfam" id="PF04727">
    <property type="entry name" value="ELMO_CED12"/>
    <property type="match status" value="1"/>
</dbReference>